<keyword evidence="3" id="KW-1185">Reference proteome</keyword>
<dbReference type="Gene3D" id="2.60.40.1820">
    <property type="match status" value="1"/>
</dbReference>
<organism evidence="2 3">
    <name type="scientific">Pseudomonas pohangensis</name>
    <dbReference type="NCBI Taxonomy" id="364197"/>
    <lineage>
        <taxon>Bacteria</taxon>
        <taxon>Pseudomonadati</taxon>
        <taxon>Pseudomonadota</taxon>
        <taxon>Gammaproteobacteria</taxon>
        <taxon>Pseudomonadales</taxon>
        <taxon>Pseudomonadaceae</taxon>
        <taxon>Pseudomonas</taxon>
    </lineage>
</organism>
<dbReference type="InterPro" id="IPR004864">
    <property type="entry name" value="LEA_2"/>
</dbReference>
<dbReference type="InterPro" id="IPR013990">
    <property type="entry name" value="WHy-dom"/>
</dbReference>
<dbReference type="OrthoDB" id="369213at2"/>
<dbReference type="EMBL" id="LT629785">
    <property type="protein sequence ID" value="SDU19179.1"/>
    <property type="molecule type" value="Genomic_DNA"/>
</dbReference>
<dbReference type="SMART" id="SM00769">
    <property type="entry name" value="WHy"/>
    <property type="match status" value="1"/>
</dbReference>
<reference evidence="3" key="1">
    <citation type="submission" date="2016-10" db="EMBL/GenBank/DDBJ databases">
        <authorList>
            <person name="Varghese N."/>
            <person name="Submissions S."/>
        </authorList>
    </citation>
    <scope>NUCLEOTIDE SEQUENCE [LARGE SCALE GENOMIC DNA]</scope>
    <source>
        <strain evidence="3">DSM 17875</strain>
    </source>
</reference>
<dbReference type="AlphaFoldDB" id="A0A1H2GI90"/>
<accession>A0A1H2GI90</accession>
<evidence type="ECO:0000313" key="3">
    <source>
        <dbReference type="Proteomes" id="UP000243232"/>
    </source>
</evidence>
<dbReference type="GO" id="GO:0009269">
    <property type="term" value="P:response to desiccation"/>
    <property type="evidence" value="ECO:0007669"/>
    <property type="project" value="InterPro"/>
</dbReference>
<sequence>MLFPATRTIIKRIALLIPVLLLSACSSMLVGEFRDPSIHLVKVEVVRAKLLEQKFNLYFRVENPNDFSLDIEDLGYSVYLNEIKLAEGQSSISYNLPARSSTTIKVPVRTNLWRNLKQVIKMLKNPNDPIRYRLEGQVEAGSWFTRSVHLSRSGEIIPGNFIPE</sequence>
<dbReference type="Pfam" id="PF03168">
    <property type="entry name" value="LEA_2"/>
    <property type="match status" value="1"/>
</dbReference>
<proteinExistence type="predicted"/>
<protein>
    <submittedName>
        <fullName evidence="2">LEA14-like dessication related protein</fullName>
    </submittedName>
</protein>
<feature type="domain" description="Water stress and hypersensitive response" evidence="1">
    <location>
        <begin position="38"/>
        <end position="157"/>
    </location>
</feature>
<evidence type="ECO:0000313" key="2">
    <source>
        <dbReference type="EMBL" id="SDU19179.1"/>
    </source>
</evidence>
<evidence type="ECO:0000259" key="1">
    <source>
        <dbReference type="SMART" id="SM00769"/>
    </source>
</evidence>
<dbReference type="SUPFAM" id="SSF117070">
    <property type="entry name" value="LEA14-like"/>
    <property type="match status" value="1"/>
</dbReference>
<dbReference type="STRING" id="364197.SAMN05216296_2309"/>
<gene>
    <name evidence="2" type="ORF">SAMN05216296_2309</name>
</gene>
<name>A0A1H2GI90_9PSED</name>
<dbReference type="PROSITE" id="PS51257">
    <property type="entry name" value="PROKAR_LIPOPROTEIN"/>
    <property type="match status" value="1"/>
</dbReference>
<dbReference type="Proteomes" id="UP000243232">
    <property type="component" value="Chromosome I"/>
</dbReference>